<proteinExistence type="predicted"/>
<dbReference type="PANTHER" id="PTHR45228">
    <property type="entry name" value="CYCLIC DI-GMP PHOSPHODIESTERASE TM_0186-RELATED"/>
    <property type="match status" value="1"/>
</dbReference>
<evidence type="ECO:0000313" key="4">
    <source>
        <dbReference type="Proteomes" id="UP001500886"/>
    </source>
</evidence>
<feature type="domain" description="HD" evidence="2">
    <location>
        <begin position="270"/>
        <end position="371"/>
    </location>
</feature>
<keyword evidence="1" id="KW-0472">Membrane</keyword>
<reference evidence="4" key="1">
    <citation type="journal article" date="2019" name="Int. J. Syst. Evol. Microbiol.">
        <title>The Global Catalogue of Microorganisms (GCM) 10K type strain sequencing project: providing services to taxonomists for standard genome sequencing and annotation.</title>
        <authorList>
            <consortium name="The Broad Institute Genomics Platform"/>
            <consortium name="The Broad Institute Genome Sequencing Center for Infectious Disease"/>
            <person name="Wu L."/>
            <person name="Ma J."/>
        </authorList>
    </citation>
    <scope>NUCLEOTIDE SEQUENCE [LARGE SCALE GENOMIC DNA]</scope>
    <source>
        <strain evidence="4">JCM 4542</strain>
    </source>
</reference>
<dbReference type="Gene3D" id="1.10.3210.10">
    <property type="entry name" value="Hypothetical protein af1432"/>
    <property type="match status" value="1"/>
</dbReference>
<name>A0ABP6GGA9_9ACTN</name>
<dbReference type="EMBL" id="BAAASL010000022">
    <property type="protein sequence ID" value="GAA2723210.1"/>
    <property type="molecule type" value="Genomic_DNA"/>
</dbReference>
<keyword evidence="4" id="KW-1185">Reference proteome</keyword>
<feature type="transmembrane region" description="Helical" evidence="1">
    <location>
        <begin position="157"/>
        <end position="183"/>
    </location>
</feature>
<dbReference type="SUPFAM" id="SSF109604">
    <property type="entry name" value="HD-domain/PDEase-like"/>
    <property type="match status" value="1"/>
</dbReference>
<protein>
    <submittedName>
        <fullName evidence="3">Metal-dependent phosphohydrolase</fullName>
    </submittedName>
</protein>
<dbReference type="InterPro" id="IPR052020">
    <property type="entry name" value="Cyclic_di-GMP/3'3'-cGAMP_PDE"/>
</dbReference>
<feature type="transmembrane region" description="Helical" evidence="1">
    <location>
        <begin position="44"/>
        <end position="62"/>
    </location>
</feature>
<feature type="transmembrane region" description="Helical" evidence="1">
    <location>
        <begin position="129"/>
        <end position="151"/>
    </location>
</feature>
<evidence type="ECO:0000313" key="3">
    <source>
        <dbReference type="EMBL" id="GAA2723210.1"/>
    </source>
</evidence>
<sequence length="422" mass="43383">MTRPPPAAAAPRACAGVPLVRCVHATAGAAAVAALAWTAWRGLAQPHIALAYGVLIALGEAARRPRPAAGMRESAPLGSAGTLAYALLGEVGGEPTSHGAPQVVAVVLGATLAGAVGRPPAADRLARRVLGAGFAAVCFQPLHACGALDRWPAHSPYYALFLLFLLALTTLYDAVLAAALACARGAGAYGAALREELRAVPGTGWAIGAGGVVLALAVAAAGLWALPVLCLPLLVTQLSAHRYEAVRATRRQTVASLARTTEIAGYTAAGHARRVALLARAVGRELGLSRTDLAVLEDAALMHDIGQLSLVDPVPAGATEPLPAEERRRIARLGGAVVRRTGVPPEVALVVEQQAEPYRQQPLPARIVRTVNAYDDLARDPACGPLRALERLRLATAHDHEPRVVEALAGVLARGGSAPPGP</sequence>
<keyword evidence="1" id="KW-0812">Transmembrane</keyword>
<organism evidence="3 4">
    <name type="scientific">Streptomyces luteosporeus</name>
    <dbReference type="NCBI Taxonomy" id="173856"/>
    <lineage>
        <taxon>Bacteria</taxon>
        <taxon>Bacillati</taxon>
        <taxon>Actinomycetota</taxon>
        <taxon>Actinomycetes</taxon>
        <taxon>Kitasatosporales</taxon>
        <taxon>Streptomycetaceae</taxon>
        <taxon>Streptomyces</taxon>
    </lineage>
</organism>
<dbReference type="Proteomes" id="UP001500886">
    <property type="component" value="Unassembled WGS sequence"/>
</dbReference>
<gene>
    <name evidence="3" type="ORF">GCM10010315_50080</name>
</gene>
<comment type="caution">
    <text evidence="3">The sequence shown here is derived from an EMBL/GenBank/DDBJ whole genome shotgun (WGS) entry which is preliminary data.</text>
</comment>
<keyword evidence="1" id="KW-1133">Transmembrane helix</keyword>
<evidence type="ECO:0000256" key="1">
    <source>
        <dbReference type="SAM" id="Phobius"/>
    </source>
</evidence>
<dbReference type="Pfam" id="PF01966">
    <property type="entry name" value="HD"/>
    <property type="match status" value="1"/>
</dbReference>
<dbReference type="PANTHER" id="PTHR45228:SF4">
    <property type="entry name" value="LIPOPROTEIN"/>
    <property type="match status" value="1"/>
</dbReference>
<evidence type="ECO:0000259" key="2">
    <source>
        <dbReference type="Pfam" id="PF01966"/>
    </source>
</evidence>
<accession>A0ABP6GGA9</accession>
<feature type="transmembrane region" description="Helical" evidence="1">
    <location>
        <begin position="204"/>
        <end position="226"/>
    </location>
</feature>
<dbReference type="InterPro" id="IPR003607">
    <property type="entry name" value="HD/PDEase_dom"/>
</dbReference>
<dbReference type="CDD" id="cd00077">
    <property type="entry name" value="HDc"/>
    <property type="match status" value="1"/>
</dbReference>
<dbReference type="InterPro" id="IPR006674">
    <property type="entry name" value="HD_domain"/>
</dbReference>